<sequence length="96" mass="11762">TYYRMYKYKVLPFRLTNGLAIYWQYINNILFNYLNNFYTAYLDNIIIYSKNKLEYKEYDYKINIKKLKFSIKRIKYLGFIISINGIKANLKKIAII</sequence>
<accession>A0ACC8ELX7</accession>
<dbReference type="Proteomes" id="UP000250078">
    <property type="component" value="Unassembled WGS sequence"/>
</dbReference>
<protein>
    <submittedName>
        <fullName evidence="1">DNA/RNA polymerase</fullName>
    </submittedName>
</protein>
<gene>
    <name evidence="1" type="ORF">K441DRAFT_440125</name>
</gene>
<organism evidence="1 2">
    <name type="scientific">Cenococcum geophilum 1.58</name>
    <dbReference type="NCBI Taxonomy" id="794803"/>
    <lineage>
        <taxon>Eukaryota</taxon>
        <taxon>Fungi</taxon>
        <taxon>Dikarya</taxon>
        <taxon>Ascomycota</taxon>
        <taxon>Pezizomycotina</taxon>
        <taxon>Dothideomycetes</taxon>
        <taxon>Pleosporomycetidae</taxon>
        <taxon>Gloniales</taxon>
        <taxon>Gloniaceae</taxon>
        <taxon>Cenococcum</taxon>
    </lineage>
</organism>
<keyword evidence="2" id="KW-1185">Reference proteome</keyword>
<evidence type="ECO:0000313" key="1">
    <source>
        <dbReference type="EMBL" id="OCK87159.1"/>
    </source>
</evidence>
<feature type="non-terminal residue" evidence="1">
    <location>
        <position position="96"/>
    </location>
</feature>
<name>A0ACC8ELX7_9PEZI</name>
<proteinExistence type="predicted"/>
<reference evidence="1 2" key="1">
    <citation type="journal article" date="2016" name="Nat. Commun.">
        <title>Ectomycorrhizal ecology is imprinted in the genome of the dominant symbiotic fungus Cenococcum geophilum.</title>
        <authorList>
            <consortium name="DOE Joint Genome Institute"/>
            <person name="Peter M."/>
            <person name="Kohler A."/>
            <person name="Ohm R.A."/>
            <person name="Kuo A."/>
            <person name="Krutzmann J."/>
            <person name="Morin E."/>
            <person name="Arend M."/>
            <person name="Barry K.W."/>
            <person name="Binder M."/>
            <person name="Choi C."/>
            <person name="Clum A."/>
            <person name="Copeland A."/>
            <person name="Grisel N."/>
            <person name="Haridas S."/>
            <person name="Kipfer T."/>
            <person name="LaButti K."/>
            <person name="Lindquist E."/>
            <person name="Lipzen A."/>
            <person name="Maire R."/>
            <person name="Meier B."/>
            <person name="Mihaltcheva S."/>
            <person name="Molinier V."/>
            <person name="Murat C."/>
            <person name="Poggeler S."/>
            <person name="Quandt C.A."/>
            <person name="Sperisen C."/>
            <person name="Tritt A."/>
            <person name="Tisserant E."/>
            <person name="Crous P.W."/>
            <person name="Henrissat B."/>
            <person name="Nehls U."/>
            <person name="Egli S."/>
            <person name="Spatafora J.W."/>
            <person name="Grigoriev I.V."/>
            <person name="Martin F.M."/>
        </authorList>
    </citation>
    <scope>NUCLEOTIDE SEQUENCE [LARGE SCALE GENOMIC DNA]</scope>
    <source>
        <strain evidence="1 2">1.58</strain>
    </source>
</reference>
<dbReference type="EMBL" id="KV748267">
    <property type="protein sequence ID" value="OCK87159.1"/>
    <property type="molecule type" value="Genomic_DNA"/>
</dbReference>
<evidence type="ECO:0000313" key="2">
    <source>
        <dbReference type="Proteomes" id="UP000250078"/>
    </source>
</evidence>
<feature type="non-terminal residue" evidence="1">
    <location>
        <position position="1"/>
    </location>
</feature>